<accession>A0ACB9FJ73</accession>
<name>A0ACB9FJ73_ARCLA</name>
<dbReference type="EMBL" id="CM042047">
    <property type="protein sequence ID" value="KAI3770860.1"/>
    <property type="molecule type" value="Genomic_DNA"/>
</dbReference>
<reference evidence="2" key="1">
    <citation type="journal article" date="2022" name="Mol. Ecol. Resour.">
        <title>The genomes of chicory, endive, great burdock and yacon provide insights into Asteraceae palaeo-polyploidization history and plant inulin production.</title>
        <authorList>
            <person name="Fan W."/>
            <person name="Wang S."/>
            <person name="Wang H."/>
            <person name="Wang A."/>
            <person name="Jiang F."/>
            <person name="Liu H."/>
            <person name="Zhao H."/>
            <person name="Xu D."/>
            <person name="Zhang Y."/>
        </authorList>
    </citation>
    <scope>NUCLEOTIDE SEQUENCE [LARGE SCALE GENOMIC DNA]</scope>
    <source>
        <strain evidence="2">cv. Niubang</strain>
    </source>
</reference>
<gene>
    <name evidence="1" type="ORF">L6452_02008</name>
</gene>
<organism evidence="1 2">
    <name type="scientific">Arctium lappa</name>
    <name type="common">Greater burdock</name>
    <name type="synonym">Lappa major</name>
    <dbReference type="NCBI Taxonomy" id="4217"/>
    <lineage>
        <taxon>Eukaryota</taxon>
        <taxon>Viridiplantae</taxon>
        <taxon>Streptophyta</taxon>
        <taxon>Embryophyta</taxon>
        <taxon>Tracheophyta</taxon>
        <taxon>Spermatophyta</taxon>
        <taxon>Magnoliopsida</taxon>
        <taxon>eudicotyledons</taxon>
        <taxon>Gunneridae</taxon>
        <taxon>Pentapetalae</taxon>
        <taxon>asterids</taxon>
        <taxon>campanulids</taxon>
        <taxon>Asterales</taxon>
        <taxon>Asteraceae</taxon>
        <taxon>Carduoideae</taxon>
        <taxon>Cardueae</taxon>
        <taxon>Arctiinae</taxon>
        <taxon>Arctium</taxon>
    </lineage>
</organism>
<dbReference type="Proteomes" id="UP001055879">
    <property type="component" value="Linkage Group LG01"/>
</dbReference>
<sequence length="203" mass="22565">MDARSGSSPSHRVGALTLQEEYHMQLSWTQDPLKRTVIILDKDSISRKFIHGVPHVEVMGDEETITEVGEAVANGTVSPTKPDISSWMFLMRRALMWMKHEPPIIYGDVSHPKALTVFWSTMAKEMTKCPMKGILTGQSPFSTGLSPAIKDEVEDLEKPRSYAPFILIPSITIFVLFTVKRVLKLAACGSEVHLPALSVELGF</sequence>
<comment type="caution">
    <text evidence="1">The sequence shown here is derived from an EMBL/GenBank/DDBJ whole genome shotgun (WGS) entry which is preliminary data.</text>
</comment>
<keyword evidence="2" id="KW-1185">Reference proteome</keyword>
<evidence type="ECO:0000313" key="1">
    <source>
        <dbReference type="EMBL" id="KAI3770860.1"/>
    </source>
</evidence>
<reference evidence="1 2" key="2">
    <citation type="journal article" date="2022" name="Mol. Ecol. Resour.">
        <title>The genomes of chicory, endive, great burdock and yacon provide insights into Asteraceae paleo-polyploidization history and plant inulin production.</title>
        <authorList>
            <person name="Fan W."/>
            <person name="Wang S."/>
            <person name="Wang H."/>
            <person name="Wang A."/>
            <person name="Jiang F."/>
            <person name="Liu H."/>
            <person name="Zhao H."/>
            <person name="Xu D."/>
            <person name="Zhang Y."/>
        </authorList>
    </citation>
    <scope>NUCLEOTIDE SEQUENCE [LARGE SCALE GENOMIC DNA]</scope>
    <source>
        <strain evidence="2">cv. Niubang</strain>
    </source>
</reference>
<protein>
    <submittedName>
        <fullName evidence="1">Uncharacterized protein</fullName>
    </submittedName>
</protein>
<proteinExistence type="predicted"/>
<evidence type="ECO:0000313" key="2">
    <source>
        <dbReference type="Proteomes" id="UP001055879"/>
    </source>
</evidence>